<dbReference type="GO" id="GO:0030014">
    <property type="term" value="C:CCR4-NOT complex"/>
    <property type="evidence" value="ECO:0000318"/>
    <property type="project" value="GO_Central"/>
</dbReference>
<dbReference type="GO" id="GO:0006402">
    <property type="term" value="P:mRNA catabolic process"/>
    <property type="evidence" value="ECO:0000318"/>
    <property type="project" value="GO_Central"/>
</dbReference>
<evidence type="ECO:0000313" key="4">
    <source>
        <dbReference type="Proteomes" id="UP000036987"/>
    </source>
</evidence>
<dbReference type="OrthoDB" id="25157at2759"/>
<dbReference type="InterPro" id="IPR039740">
    <property type="entry name" value="CNOT10"/>
</dbReference>
<dbReference type="PANTHER" id="PTHR12979:SF5">
    <property type="entry name" value="CCR4-NOT TRANSCRIPTION COMPLEX SUBUNIT 10"/>
    <property type="match status" value="1"/>
</dbReference>
<dbReference type="SUPFAM" id="SSF48452">
    <property type="entry name" value="TPR-like"/>
    <property type="match status" value="2"/>
</dbReference>
<dbReference type="Gene3D" id="1.25.40.10">
    <property type="entry name" value="Tetratricopeptide repeat domain"/>
    <property type="match status" value="1"/>
</dbReference>
<feature type="repeat" description="TPR" evidence="2">
    <location>
        <begin position="736"/>
        <end position="769"/>
    </location>
</feature>
<dbReference type="Proteomes" id="UP000036987">
    <property type="component" value="Unassembled WGS sequence"/>
</dbReference>
<keyword evidence="2" id="KW-0802">TPR repeat</keyword>
<dbReference type="GO" id="GO:0017148">
    <property type="term" value="P:negative regulation of translation"/>
    <property type="evidence" value="ECO:0000318"/>
    <property type="project" value="GO_Central"/>
</dbReference>
<evidence type="ECO:0000256" key="1">
    <source>
        <dbReference type="ARBA" id="ARBA00010080"/>
    </source>
</evidence>
<name>A0A0K9PME9_ZOSMR</name>
<dbReference type="SMART" id="SM00028">
    <property type="entry name" value="TPR"/>
    <property type="match status" value="3"/>
</dbReference>
<dbReference type="OMA" id="PECSRMY"/>
<reference evidence="4" key="1">
    <citation type="journal article" date="2016" name="Nature">
        <title>The genome of the seagrass Zostera marina reveals angiosperm adaptation to the sea.</title>
        <authorList>
            <person name="Olsen J.L."/>
            <person name="Rouze P."/>
            <person name="Verhelst B."/>
            <person name="Lin Y.-C."/>
            <person name="Bayer T."/>
            <person name="Collen J."/>
            <person name="Dattolo E."/>
            <person name="De Paoli E."/>
            <person name="Dittami S."/>
            <person name="Maumus F."/>
            <person name="Michel G."/>
            <person name="Kersting A."/>
            <person name="Lauritano C."/>
            <person name="Lohaus R."/>
            <person name="Toepel M."/>
            <person name="Tonon T."/>
            <person name="Vanneste K."/>
            <person name="Amirebrahimi M."/>
            <person name="Brakel J."/>
            <person name="Bostroem C."/>
            <person name="Chovatia M."/>
            <person name="Grimwood J."/>
            <person name="Jenkins J.W."/>
            <person name="Jueterbock A."/>
            <person name="Mraz A."/>
            <person name="Stam W.T."/>
            <person name="Tice H."/>
            <person name="Bornberg-Bauer E."/>
            <person name="Green P.J."/>
            <person name="Pearson G.A."/>
            <person name="Procaccini G."/>
            <person name="Duarte C.M."/>
            <person name="Schmutz J."/>
            <person name="Reusch T.B.H."/>
            <person name="Van de Peer Y."/>
        </authorList>
    </citation>
    <scope>NUCLEOTIDE SEQUENCE [LARGE SCALE GENOMIC DNA]</scope>
    <source>
        <strain evidence="4">cv. Finnish</strain>
    </source>
</reference>
<dbReference type="STRING" id="29655.A0A0K9PME9"/>
<dbReference type="InterPro" id="IPR011990">
    <property type="entry name" value="TPR-like_helical_dom_sf"/>
</dbReference>
<comment type="similarity">
    <text evidence="1">Belongs to the CNOT10 family.</text>
</comment>
<dbReference type="InterPro" id="IPR019734">
    <property type="entry name" value="TPR_rpt"/>
</dbReference>
<accession>A0A0K9PME9</accession>
<keyword evidence="4" id="KW-1185">Reference proteome</keyword>
<organism evidence="3 4">
    <name type="scientific">Zostera marina</name>
    <name type="common">Eelgrass</name>
    <dbReference type="NCBI Taxonomy" id="29655"/>
    <lineage>
        <taxon>Eukaryota</taxon>
        <taxon>Viridiplantae</taxon>
        <taxon>Streptophyta</taxon>
        <taxon>Embryophyta</taxon>
        <taxon>Tracheophyta</taxon>
        <taxon>Spermatophyta</taxon>
        <taxon>Magnoliopsida</taxon>
        <taxon>Liliopsida</taxon>
        <taxon>Zosteraceae</taxon>
        <taxon>Zostera</taxon>
    </lineage>
</organism>
<dbReference type="EMBL" id="LFYR01000769">
    <property type="protein sequence ID" value="KMZ69415.1"/>
    <property type="molecule type" value="Genomic_DNA"/>
</dbReference>
<evidence type="ECO:0000256" key="2">
    <source>
        <dbReference type="PROSITE-ProRule" id="PRU00339"/>
    </source>
</evidence>
<dbReference type="PROSITE" id="PS50005">
    <property type="entry name" value="TPR"/>
    <property type="match status" value="1"/>
</dbReference>
<comment type="caution">
    <text evidence="3">The sequence shown here is derived from an EMBL/GenBank/DDBJ whole genome shotgun (WGS) entry which is preliminary data.</text>
</comment>
<protein>
    <submittedName>
        <fullName evidence="3">CCR4-NOT transcription complex subunit 10-B</fullName>
    </submittedName>
</protein>
<sequence length="811" mass="89633">MESRDFSRDGAPASVEVAVEEEGIIPVTTSLAKNSAFLFHSRRFKECADVLDSLLTKKNDDPKVIHNIAVVEYFKDGCSDPKKLLNMLASVKKNSEELAHASGEQVEFSDSVASHQFTITNIGSIAYADEFDTSIMKLNMAVVFNSLHDYACALSLLNPLYHNIEPIDETTALHVCLLLLDISLASRDMSRAADVIQYLERAFGVGNILSQEDDGVTAHHSFSNQPVKVPVSSSSGILVPEGPDSSSVINTSETAPTGTLSDSIEYENLLSRLDDCDSVDSLNRESSNDIPRKPTDMSVPAIDLKLKLQLYKVRFLILARNMKGAKREIKIAMNNSRGKDSSMALLLKAQLEYARGNHSKAIKLLGNRTEPKFSSMLDNNLGCIFHQQKKYNLSTVMFSKALESSPLLKQKPLTLNTYSQDKSFHIIYNLGLANLFCGKSSSAASCFKRASNFFPKDPILWLRYAECCLLPKEGFLYFDGSSFSQAENIHVQVLGSGKWQHLQIETNSRNILAKDNSLATNDFQPSVSVDLARRFLLIALNLLNKLINLKGDGNSTMATEEDRSIEVPEEVSIKNSNRKSIPNSDNQEIKIGLASNGNIFSSSVSFYEDMSKEENLMIMQAVLAKLAYVELCLENPLKALSFAKTLQDIPNCSKIYTFLSRVYAAEAFCRLNQPMEAVKILSIYITDGTIDLPYSDEDMEMQHLEKSGDVAEDLNNSASAITTQKLEFLNSLDACGILYINLASFSVMEGDIDKAVSFVNKGISIIPNNPCAILAAVYIDLLIGKTEAAVMRLKHSNRVIFHPHCNVESSI</sequence>
<proteinExistence type="inferred from homology"/>
<dbReference type="AlphaFoldDB" id="A0A0K9PME9"/>
<evidence type="ECO:0000313" key="3">
    <source>
        <dbReference type="EMBL" id="KMZ69415.1"/>
    </source>
</evidence>
<gene>
    <name evidence="3" type="ORF">ZOSMA_214G00020</name>
</gene>
<dbReference type="PANTHER" id="PTHR12979">
    <property type="entry name" value="CCR4-NOT TRANSCRIPTION COMPLEX SUBUNIT 10"/>
    <property type="match status" value="1"/>
</dbReference>